<organism evidence="1 2">
    <name type="scientific">Periconia macrospinosa</name>
    <dbReference type="NCBI Taxonomy" id="97972"/>
    <lineage>
        <taxon>Eukaryota</taxon>
        <taxon>Fungi</taxon>
        <taxon>Dikarya</taxon>
        <taxon>Ascomycota</taxon>
        <taxon>Pezizomycotina</taxon>
        <taxon>Dothideomycetes</taxon>
        <taxon>Pleosporomycetidae</taxon>
        <taxon>Pleosporales</taxon>
        <taxon>Massarineae</taxon>
        <taxon>Periconiaceae</taxon>
        <taxon>Periconia</taxon>
    </lineage>
</organism>
<feature type="non-terminal residue" evidence="1">
    <location>
        <position position="1"/>
    </location>
</feature>
<dbReference type="OrthoDB" id="3795097at2759"/>
<evidence type="ECO:0000313" key="2">
    <source>
        <dbReference type="Proteomes" id="UP000244855"/>
    </source>
</evidence>
<accession>A0A2V1DE05</accession>
<evidence type="ECO:0000313" key="1">
    <source>
        <dbReference type="EMBL" id="PVH96322.1"/>
    </source>
</evidence>
<sequence length="151" mass="17353">DVEWLRRQLAWWTKRCGICEETGDGQSGHDVRQCWRPESEPAKDMIKAVEAKIEFEKYSGCYWCGVPQEICNRWEDNGRGRYQRAEGGHCQYQGVLVGGFFGLVYGSKDGAVERWVARLVEQGIHAGSMEELARHLGRKQQLEYVESNQLV</sequence>
<name>A0A2V1DE05_9PLEO</name>
<dbReference type="EMBL" id="KZ805468">
    <property type="protein sequence ID" value="PVH96322.1"/>
    <property type="molecule type" value="Genomic_DNA"/>
</dbReference>
<proteinExistence type="predicted"/>
<feature type="non-terminal residue" evidence="1">
    <location>
        <position position="151"/>
    </location>
</feature>
<dbReference type="AlphaFoldDB" id="A0A2V1DE05"/>
<gene>
    <name evidence="1" type="ORF">DM02DRAFT_474806</name>
</gene>
<reference evidence="1 2" key="1">
    <citation type="journal article" date="2018" name="Sci. Rep.">
        <title>Comparative genomics provides insights into the lifestyle and reveals functional heterogeneity of dark septate endophytic fungi.</title>
        <authorList>
            <person name="Knapp D.G."/>
            <person name="Nemeth J.B."/>
            <person name="Barry K."/>
            <person name="Hainaut M."/>
            <person name="Henrissat B."/>
            <person name="Johnson J."/>
            <person name="Kuo A."/>
            <person name="Lim J.H.P."/>
            <person name="Lipzen A."/>
            <person name="Nolan M."/>
            <person name="Ohm R.A."/>
            <person name="Tamas L."/>
            <person name="Grigoriev I.V."/>
            <person name="Spatafora J.W."/>
            <person name="Nagy L.G."/>
            <person name="Kovacs G.M."/>
        </authorList>
    </citation>
    <scope>NUCLEOTIDE SEQUENCE [LARGE SCALE GENOMIC DNA]</scope>
    <source>
        <strain evidence="1 2">DSE2036</strain>
    </source>
</reference>
<protein>
    <submittedName>
        <fullName evidence="1">Uncharacterized protein</fullName>
    </submittedName>
</protein>
<dbReference type="Proteomes" id="UP000244855">
    <property type="component" value="Unassembled WGS sequence"/>
</dbReference>
<keyword evidence="2" id="KW-1185">Reference proteome</keyword>